<dbReference type="InterPro" id="IPR001298">
    <property type="entry name" value="Filamin/ABP280_rpt"/>
</dbReference>
<keyword evidence="2" id="KW-0677">Repeat</keyword>
<evidence type="ECO:0000313" key="4">
    <source>
        <dbReference type="EMBL" id="KAK2572835.1"/>
    </source>
</evidence>
<dbReference type="PROSITE" id="PS50194">
    <property type="entry name" value="FILAMIN_REPEAT"/>
    <property type="match status" value="1"/>
</dbReference>
<comment type="similarity">
    <text evidence="1">Belongs to the filamin family.</text>
</comment>
<dbReference type="InterPro" id="IPR044801">
    <property type="entry name" value="Filamin"/>
</dbReference>
<dbReference type="InterPro" id="IPR014756">
    <property type="entry name" value="Ig_E-set"/>
</dbReference>
<dbReference type="GO" id="GO:0030036">
    <property type="term" value="P:actin cytoskeleton organization"/>
    <property type="evidence" value="ECO:0007669"/>
    <property type="project" value="InterPro"/>
</dbReference>
<dbReference type="Gene3D" id="2.60.40.10">
    <property type="entry name" value="Immunoglobulins"/>
    <property type="match status" value="1"/>
</dbReference>
<evidence type="ECO:0000256" key="1">
    <source>
        <dbReference type="ARBA" id="ARBA00009238"/>
    </source>
</evidence>
<reference evidence="4" key="2">
    <citation type="journal article" date="2023" name="Science">
        <title>Genomic signatures of disease resistance in endangered staghorn corals.</title>
        <authorList>
            <person name="Vollmer S.V."/>
            <person name="Selwyn J.D."/>
            <person name="Despard B.A."/>
            <person name="Roesel C.L."/>
        </authorList>
    </citation>
    <scope>NUCLEOTIDE SEQUENCE</scope>
    <source>
        <strain evidence="4">K2</strain>
    </source>
</reference>
<organism evidence="4 5">
    <name type="scientific">Acropora cervicornis</name>
    <name type="common">Staghorn coral</name>
    <dbReference type="NCBI Taxonomy" id="6130"/>
    <lineage>
        <taxon>Eukaryota</taxon>
        <taxon>Metazoa</taxon>
        <taxon>Cnidaria</taxon>
        <taxon>Anthozoa</taxon>
        <taxon>Hexacorallia</taxon>
        <taxon>Scleractinia</taxon>
        <taxon>Astrocoeniina</taxon>
        <taxon>Acroporidae</taxon>
        <taxon>Acropora</taxon>
    </lineage>
</organism>
<dbReference type="PANTHER" id="PTHR38537">
    <property type="entry name" value="JITTERBUG, ISOFORM N"/>
    <property type="match status" value="1"/>
</dbReference>
<evidence type="ECO:0000256" key="3">
    <source>
        <dbReference type="PROSITE-ProRule" id="PRU00087"/>
    </source>
</evidence>
<accession>A0AAD9R4C4</accession>
<dbReference type="Proteomes" id="UP001249851">
    <property type="component" value="Unassembled WGS sequence"/>
</dbReference>
<keyword evidence="5" id="KW-1185">Reference proteome</keyword>
<name>A0AAD9R4C4_ACRCE</name>
<dbReference type="AlphaFoldDB" id="A0AAD9R4C4"/>
<dbReference type="InterPro" id="IPR013783">
    <property type="entry name" value="Ig-like_fold"/>
</dbReference>
<proteinExistence type="inferred from homology"/>
<dbReference type="Pfam" id="PF00630">
    <property type="entry name" value="Filamin"/>
    <property type="match status" value="1"/>
</dbReference>
<dbReference type="PANTHER" id="PTHR38537:SF8">
    <property type="entry name" value="FILAMIN-A"/>
    <property type="match status" value="1"/>
</dbReference>
<evidence type="ECO:0000256" key="2">
    <source>
        <dbReference type="ARBA" id="ARBA00022737"/>
    </source>
</evidence>
<sequence length="164" mass="18645">MAFACKFMPVGQCFGRNNPQAREKYESTQCSVSGEGLTLAFVGEPAKFILRTSGPDLLFLKLQITRMSKDESDCLTYLTDPIPVEYECLGENLHSVSYYPKEEGEYHMSVTWKGTHVAGSPFVVKAVRSEALKISVRPEETTRKDDIWKLREDGRSSRRQRNNK</sequence>
<evidence type="ECO:0000313" key="5">
    <source>
        <dbReference type="Proteomes" id="UP001249851"/>
    </source>
</evidence>
<reference evidence="4" key="1">
    <citation type="journal article" date="2023" name="G3 (Bethesda)">
        <title>Whole genome assembly and annotation of the endangered Caribbean coral Acropora cervicornis.</title>
        <authorList>
            <person name="Selwyn J.D."/>
            <person name="Vollmer S.V."/>
        </authorList>
    </citation>
    <scope>NUCLEOTIDE SEQUENCE</scope>
    <source>
        <strain evidence="4">K2</strain>
    </source>
</reference>
<comment type="caution">
    <text evidence="4">The sequence shown here is derived from an EMBL/GenBank/DDBJ whole genome shotgun (WGS) entry which is preliminary data.</text>
</comment>
<feature type="repeat" description="Filamin" evidence="3">
    <location>
        <begin position="22"/>
        <end position="126"/>
    </location>
</feature>
<protein>
    <submittedName>
        <fullName evidence="4">Uncharacterized protein</fullName>
    </submittedName>
</protein>
<dbReference type="InterPro" id="IPR017868">
    <property type="entry name" value="Filamin/ABP280_repeat-like"/>
</dbReference>
<gene>
    <name evidence="4" type="ORF">P5673_001835</name>
</gene>
<dbReference type="SMART" id="SM00557">
    <property type="entry name" value="IG_FLMN"/>
    <property type="match status" value="1"/>
</dbReference>
<dbReference type="GO" id="GO:0051015">
    <property type="term" value="F:actin filament binding"/>
    <property type="evidence" value="ECO:0007669"/>
    <property type="project" value="InterPro"/>
</dbReference>
<dbReference type="SUPFAM" id="SSF81296">
    <property type="entry name" value="E set domains"/>
    <property type="match status" value="1"/>
</dbReference>
<dbReference type="EMBL" id="JARQWQ010000003">
    <property type="protein sequence ID" value="KAK2572835.1"/>
    <property type="molecule type" value="Genomic_DNA"/>
</dbReference>